<dbReference type="GO" id="GO:0046872">
    <property type="term" value="F:metal ion binding"/>
    <property type="evidence" value="ECO:0007669"/>
    <property type="project" value="UniProtKB-KW"/>
</dbReference>
<dbReference type="Proteomes" id="UP000287352">
    <property type="component" value="Unassembled WGS sequence"/>
</dbReference>
<dbReference type="Pfam" id="PF10576">
    <property type="entry name" value="EndIII_4Fe-2S"/>
    <property type="match status" value="1"/>
</dbReference>
<evidence type="ECO:0000256" key="1">
    <source>
        <dbReference type="ARBA" id="ARBA00001966"/>
    </source>
</evidence>
<comment type="caution">
    <text evidence="6">The sequence shown here is derived from an EMBL/GenBank/DDBJ whole genome shotgun (WGS) entry which is preliminary data.</text>
</comment>
<keyword evidence="6" id="KW-0540">Nuclease</keyword>
<dbReference type="PIRSF" id="PIRSF001435">
    <property type="entry name" value="Nth"/>
    <property type="match status" value="1"/>
</dbReference>
<dbReference type="RefSeq" id="WP_218028922.1">
    <property type="nucleotide sequence ID" value="NZ_BIFR01000001.1"/>
</dbReference>
<dbReference type="AlphaFoldDB" id="A0A402A1T8"/>
<proteinExistence type="predicted"/>
<dbReference type="EMBL" id="BIFR01000001">
    <property type="protein sequence ID" value="GCE13118.1"/>
    <property type="molecule type" value="Genomic_DNA"/>
</dbReference>
<sequence length="243" mass="27314">MTIIQPTLHLKEVYELLIETYGEPHNQPDMDPLGGLIGTILSQHTSDINSGRAYQKLIKTFPDWERVRDAPTGEIAEAIRSGGLANIKARRIQEVLHEMSAQQEKDQHPGPLTRYLLEKLQTLQPEQAWQYLRTYPGVGPKTAACVLMFNLDQPVIPVDTHVHRTSKRLGLIGEKVSADQAHVIFAKIVPPEWVYPLHVNLIHHGRQICHAQRPDCGRCPLYGECVYVGSVNPQGVNSSVMRN</sequence>
<comment type="cofactor">
    <cofactor evidence="1">
        <name>[4Fe-4S] cluster</name>
        <dbReference type="ChEBI" id="CHEBI:49883"/>
    </cofactor>
</comment>
<dbReference type="GO" id="GO:0140097">
    <property type="term" value="F:catalytic activity, acting on DNA"/>
    <property type="evidence" value="ECO:0007669"/>
    <property type="project" value="UniProtKB-ARBA"/>
</dbReference>
<evidence type="ECO:0000259" key="5">
    <source>
        <dbReference type="SMART" id="SM00478"/>
    </source>
</evidence>
<feature type="domain" description="HhH-GPD" evidence="5">
    <location>
        <begin position="41"/>
        <end position="207"/>
    </location>
</feature>
<keyword evidence="6" id="KW-0378">Hydrolase</keyword>
<evidence type="ECO:0000313" key="6">
    <source>
        <dbReference type="EMBL" id="GCE13118.1"/>
    </source>
</evidence>
<dbReference type="Pfam" id="PF00730">
    <property type="entry name" value="HhH-GPD"/>
    <property type="match status" value="1"/>
</dbReference>
<evidence type="ECO:0000256" key="4">
    <source>
        <dbReference type="ARBA" id="ARBA00023014"/>
    </source>
</evidence>
<dbReference type="GO" id="GO:0006284">
    <property type="term" value="P:base-excision repair"/>
    <property type="evidence" value="ECO:0007669"/>
    <property type="project" value="InterPro"/>
</dbReference>
<dbReference type="SMART" id="SM00478">
    <property type="entry name" value="ENDO3c"/>
    <property type="match status" value="1"/>
</dbReference>
<protein>
    <submittedName>
        <fullName evidence="6">Endonuclease III</fullName>
    </submittedName>
</protein>
<dbReference type="InterPro" id="IPR003651">
    <property type="entry name" value="Endonuclease3_FeS-loop_motif"/>
</dbReference>
<evidence type="ECO:0000313" key="7">
    <source>
        <dbReference type="Proteomes" id="UP000287352"/>
    </source>
</evidence>
<dbReference type="GO" id="GO:0004519">
    <property type="term" value="F:endonuclease activity"/>
    <property type="evidence" value="ECO:0007669"/>
    <property type="project" value="UniProtKB-KW"/>
</dbReference>
<evidence type="ECO:0000256" key="3">
    <source>
        <dbReference type="ARBA" id="ARBA00023004"/>
    </source>
</evidence>
<dbReference type="PANTHER" id="PTHR47203:SF1">
    <property type="entry name" value="HYPOTHETICAL BASE EXCISION DNA REPAIR PROTEIN (EUROFUNG)"/>
    <property type="match status" value="1"/>
</dbReference>
<dbReference type="InterPro" id="IPR023170">
    <property type="entry name" value="HhH_base_excis_C"/>
</dbReference>
<accession>A0A402A1T8</accession>
<reference evidence="7" key="1">
    <citation type="submission" date="2018-12" db="EMBL/GenBank/DDBJ databases">
        <title>Tengunoibacter tsumagoiensis gen. nov., sp. nov., Dictyobacter kobayashii sp. nov., D. alpinus sp. nov., and D. joshuensis sp. nov. and description of Dictyobacteraceae fam. nov. within the order Ktedonobacterales isolated from Tengu-no-mugimeshi.</title>
        <authorList>
            <person name="Wang C.M."/>
            <person name="Zheng Y."/>
            <person name="Sakai Y."/>
            <person name="Toyoda A."/>
            <person name="Minakuchi Y."/>
            <person name="Abe K."/>
            <person name="Yokota A."/>
            <person name="Yabe S."/>
        </authorList>
    </citation>
    <scope>NUCLEOTIDE SEQUENCE [LARGE SCALE GENOMIC DNA]</scope>
    <source>
        <strain evidence="7">Uno3</strain>
    </source>
</reference>
<dbReference type="Gene3D" id="1.10.1670.10">
    <property type="entry name" value="Helix-hairpin-Helix base-excision DNA repair enzymes (C-terminal)"/>
    <property type="match status" value="1"/>
</dbReference>
<dbReference type="GO" id="GO:0016787">
    <property type="term" value="F:hydrolase activity"/>
    <property type="evidence" value="ECO:0007669"/>
    <property type="project" value="UniProtKB-ARBA"/>
</dbReference>
<name>A0A402A1T8_9CHLR</name>
<keyword evidence="4" id="KW-0411">Iron-sulfur</keyword>
<keyword evidence="3" id="KW-0408">Iron</keyword>
<dbReference type="CDD" id="cd00056">
    <property type="entry name" value="ENDO3c"/>
    <property type="match status" value="1"/>
</dbReference>
<dbReference type="PANTHER" id="PTHR47203">
    <property type="match status" value="1"/>
</dbReference>
<dbReference type="InterPro" id="IPR003265">
    <property type="entry name" value="HhH-GPD_domain"/>
</dbReference>
<organism evidence="6 7">
    <name type="scientific">Tengunoibacter tsumagoiensis</name>
    <dbReference type="NCBI Taxonomy" id="2014871"/>
    <lineage>
        <taxon>Bacteria</taxon>
        <taxon>Bacillati</taxon>
        <taxon>Chloroflexota</taxon>
        <taxon>Ktedonobacteria</taxon>
        <taxon>Ktedonobacterales</taxon>
        <taxon>Dictyobacteraceae</taxon>
        <taxon>Tengunoibacter</taxon>
    </lineage>
</organism>
<dbReference type="GO" id="GO:0051539">
    <property type="term" value="F:4 iron, 4 sulfur cluster binding"/>
    <property type="evidence" value="ECO:0007669"/>
    <property type="project" value="InterPro"/>
</dbReference>
<dbReference type="InterPro" id="IPR011257">
    <property type="entry name" value="DNA_glycosylase"/>
</dbReference>
<gene>
    <name evidence="6" type="ORF">KTT_29770</name>
</gene>
<keyword evidence="7" id="KW-1185">Reference proteome</keyword>
<dbReference type="Gene3D" id="1.10.340.30">
    <property type="entry name" value="Hypothetical protein, domain 2"/>
    <property type="match status" value="1"/>
</dbReference>
<evidence type="ECO:0000256" key="2">
    <source>
        <dbReference type="ARBA" id="ARBA00022723"/>
    </source>
</evidence>
<dbReference type="SMART" id="SM00525">
    <property type="entry name" value="FES"/>
    <property type="match status" value="1"/>
</dbReference>
<keyword evidence="6" id="KW-0255">Endonuclease</keyword>
<keyword evidence="2" id="KW-0479">Metal-binding</keyword>
<dbReference type="SUPFAM" id="SSF48150">
    <property type="entry name" value="DNA-glycosylase"/>
    <property type="match status" value="1"/>
</dbReference>